<dbReference type="EMBL" id="HF571520">
    <property type="protein sequence ID" value="CCQ33679.1"/>
    <property type="molecule type" value="Genomic_DNA"/>
</dbReference>
<dbReference type="GO" id="GO:0003677">
    <property type="term" value="F:DNA binding"/>
    <property type="evidence" value="ECO:0007669"/>
    <property type="project" value="InterPro"/>
</dbReference>
<dbReference type="Pfam" id="PF14520">
    <property type="entry name" value="HHH_5"/>
    <property type="match status" value="1"/>
</dbReference>
<keyword evidence="2 9" id="KW-0378">Hydrolase</keyword>
<dbReference type="PANTHER" id="PTHR14025:SF20">
    <property type="entry name" value="FANCONI ANEMIA GROUP M PROTEIN"/>
    <property type="match status" value="1"/>
</dbReference>
<dbReference type="PATRIC" id="fig|1033806.12.peg.1540"/>
<keyword evidence="4" id="KW-0067">ATP-binding</keyword>
<dbReference type="GO" id="GO:0005524">
    <property type="term" value="F:ATP binding"/>
    <property type="evidence" value="ECO:0007669"/>
    <property type="project" value="UniProtKB-KW"/>
</dbReference>
<dbReference type="SUPFAM" id="SSF52980">
    <property type="entry name" value="Restriction endonuclease-like"/>
    <property type="match status" value="1"/>
</dbReference>
<dbReference type="SMART" id="SM00891">
    <property type="entry name" value="ERCC4"/>
    <property type="match status" value="1"/>
</dbReference>
<dbReference type="SUPFAM" id="SSF47781">
    <property type="entry name" value="RuvA domain 2-like"/>
    <property type="match status" value="1"/>
</dbReference>
<dbReference type="RefSeq" id="WP_008527705.1">
    <property type="nucleotide sequence ID" value="NC_021921.1"/>
</dbReference>
<dbReference type="InterPro" id="IPR001650">
    <property type="entry name" value="Helicase_C-like"/>
</dbReference>
<dbReference type="EMBL" id="AFNT02000010">
    <property type="protein sequence ID" value="ERJ06756.1"/>
    <property type="molecule type" value="Genomic_DNA"/>
</dbReference>
<keyword evidence="1" id="KW-0547">Nucleotide-binding</keyword>
<evidence type="ECO:0000256" key="4">
    <source>
        <dbReference type="ARBA" id="ARBA00022840"/>
    </source>
</evidence>
<evidence type="ECO:0000256" key="5">
    <source>
        <dbReference type="SAM" id="MobiDB-lite"/>
    </source>
</evidence>
<dbReference type="Gene3D" id="3.40.50.10130">
    <property type="match status" value="1"/>
</dbReference>
<dbReference type="Gene3D" id="1.20.1320.20">
    <property type="entry name" value="hef helicase domain"/>
    <property type="match status" value="1"/>
</dbReference>
<gene>
    <name evidence="9" type="primary">eif4a</name>
    <name evidence="9" type="ORF">HLRTI_001172</name>
    <name evidence="8" type="ORF">HTIA_1552</name>
</gene>
<sequence>MAATDATAESIDRPLVEPGVLEQRSYQTKLADAAAADHTLVCLPTGLGKTAVSLLVTAERLHEVGGKSLLLAPTKPLVQQHADFYREALTIDDEEIVVFTGEVRPDDRAELWESATVVVATPQVVENDLLGSRIDLSPVTHCTFDECHRASGEYPYTYIAERYHEESVDPLVTGMSASPGDDEEAILQVCDNLGIREVEVMTSEDADVEAYTHNTSVNWERVELPEPVVEIRDALQDVIHDRMTQLKELGVTSSTQADVSEREIRKIQAKLRELMDNDQSEGYQGMSLLAEVRKLRTAVTYAETQSVESLRRYLERLREAARSSGASKADQRLISAPKVREARRKAEDFDDLHPKFRRTRMQIAETLGIHDGERVIVFTESRDTAETLTDFLAEHFTVEKFVGQSDTDGSDGMTQTEQQETLEAFRAGEFEVLVSTSVAEEGLDVPEVDLVLFYEPVPTAIRSIQRKGRTGRQTEGAVVVLIAEDTRDEAYFWKARQDEKRMEEELRTLKEMAGDIESHLREQMGLEGYEETSPESDDTTAGSNAVEAVETTDDPADADDDDEQTVQGAADGGEGDGQTGLDAFAASDDGVTESPTGEADDQPDQDEETTVATADGEDTIEVVIDQRELDASIGRDLSRRDGFETRLETLEVGDYVLSDRVVVERKTISDFLDTLTGGDRSMFEQVKDDARYYDRPVVILEGDGLYEERNVHPNAIRGALASLAVDFGASVLRTDDESGTADLLATIATREQETDDREISVHGEKGSKTLPEQQEYVVASIADVGPVTAQALLEHFGSVEAVMTAGEADLLDVEGVGAVTAERIREVVGSEYQP</sequence>
<dbReference type="STRING" id="1033806.HTIA_1552"/>
<feature type="compositionally biased region" description="Acidic residues" evidence="5">
    <location>
        <begin position="598"/>
        <end position="616"/>
    </location>
</feature>
<dbReference type="PROSITE" id="PS51194">
    <property type="entry name" value="HELICASE_CTER"/>
    <property type="match status" value="1"/>
</dbReference>
<dbReference type="InterPro" id="IPR011545">
    <property type="entry name" value="DEAD/DEAH_box_helicase_dom"/>
</dbReference>
<dbReference type="Pfam" id="PF21210">
    <property type="entry name" value="RNA_helicase_helical"/>
    <property type="match status" value="1"/>
</dbReference>
<dbReference type="KEGG" id="hti:HTIA_1552"/>
<keyword evidence="11" id="KW-1185">Reference proteome</keyword>
<reference evidence="8 11" key="3">
    <citation type="journal article" date="2014" name="Environ. Microbiol.">
        <title>Halorhabdus tiamatea: proteogenomics and glycosidase activity measurements identify the first cultivated euryarchaeon from a deep-sea anoxic brine lake as potential polysaccharide degrader.</title>
        <authorList>
            <person name="Werner J."/>
            <person name="Ferrer M."/>
            <person name="Michel G."/>
            <person name="Mann A.J."/>
            <person name="Huang S."/>
            <person name="Juarez S."/>
            <person name="Ciordia S."/>
            <person name="Albar J.P."/>
            <person name="Alcaide M."/>
            <person name="La Cono V."/>
            <person name="Yakimov M.M."/>
            <person name="Antunes A."/>
            <person name="Taborda M."/>
            <person name="Da Costa M.S."/>
            <person name="Amann R.I."/>
            <person name="Gloeckner F.O."/>
            <person name="Golyshina O.V."/>
            <person name="Golyshin P.N."/>
            <person name="Teeling H."/>
        </authorList>
    </citation>
    <scope>NUCLEOTIDE SEQUENCE [LARGE SCALE GENOMIC DNA]</scope>
    <source>
        <strain evidence="11">SARL4B</strain>
        <strain evidence="8">Type strain: SARL4B</strain>
    </source>
</reference>
<dbReference type="Pfam" id="PF00271">
    <property type="entry name" value="Helicase_C"/>
    <property type="match status" value="1"/>
</dbReference>
<dbReference type="HOGENOM" id="CLU_002513_3_1_2"/>
<dbReference type="SUPFAM" id="SSF52540">
    <property type="entry name" value="P-loop containing nucleoside triphosphate hydrolases"/>
    <property type="match status" value="1"/>
</dbReference>
<dbReference type="SMART" id="SM00487">
    <property type="entry name" value="DEXDc"/>
    <property type="match status" value="1"/>
</dbReference>
<evidence type="ECO:0000313" key="10">
    <source>
        <dbReference type="Proteomes" id="UP000003861"/>
    </source>
</evidence>
<reference evidence="9 10" key="2">
    <citation type="journal article" date="2013" name="PLoS ONE">
        <title>INDIGO - INtegrated Data Warehouse of MIcrobial GenOmes with Examples from the Red Sea Extremophiles.</title>
        <authorList>
            <person name="Alam I."/>
            <person name="Antunes A."/>
            <person name="Kamau A.A."/>
            <person name="Ba Alawi W."/>
            <person name="Kalkatawi M."/>
            <person name="Stingl U."/>
            <person name="Bajic V.B."/>
        </authorList>
    </citation>
    <scope>NUCLEOTIDE SEQUENCE [LARGE SCALE GENOMIC DNA]</scope>
    <source>
        <strain evidence="9 10">SARL4B</strain>
    </source>
</reference>
<dbReference type="OrthoDB" id="9764at2157"/>
<feature type="domain" description="Helicase C-terminal" evidence="7">
    <location>
        <begin position="348"/>
        <end position="517"/>
    </location>
</feature>
<organism evidence="9 10">
    <name type="scientific">Halorhabdus tiamatea SARL4B</name>
    <dbReference type="NCBI Taxonomy" id="1033806"/>
    <lineage>
        <taxon>Archaea</taxon>
        <taxon>Methanobacteriati</taxon>
        <taxon>Methanobacteriota</taxon>
        <taxon>Stenosarchaea group</taxon>
        <taxon>Halobacteria</taxon>
        <taxon>Halobacteriales</taxon>
        <taxon>Haloarculaceae</taxon>
        <taxon>Halorhabdus</taxon>
    </lineage>
</organism>
<dbReference type="GO" id="GO:0004386">
    <property type="term" value="F:helicase activity"/>
    <property type="evidence" value="ECO:0007669"/>
    <property type="project" value="UniProtKB-KW"/>
</dbReference>
<dbReference type="GO" id="GO:0004518">
    <property type="term" value="F:nuclease activity"/>
    <property type="evidence" value="ECO:0007669"/>
    <property type="project" value="InterPro"/>
</dbReference>
<dbReference type="InterPro" id="IPR010994">
    <property type="entry name" value="RuvA_2-like"/>
</dbReference>
<name>F7PNT5_9EURY</name>
<dbReference type="PANTHER" id="PTHR14025">
    <property type="entry name" value="FANCONI ANEMIA GROUP M FANCM FAMILY MEMBER"/>
    <property type="match status" value="1"/>
</dbReference>
<dbReference type="GO" id="GO:0016787">
    <property type="term" value="F:hydrolase activity"/>
    <property type="evidence" value="ECO:0007669"/>
    <property type="project" value="UniProtKB-KW"/>
</dbReference>
<evidence type="ECO:0000256" key="3">
    <source>
        <dbReference type="ARBA" id="ARBA00022806"/>
    </source>
</evidence>
<dbReference type="SMART" id="SM00490">
    <property type="entry name" value="HELICc"/>
    <property type="match status" value="1"/>
</dbReference>
<dbReference type="Pfam" id="PF02732">
    <property type="entry name" value="ERCC4"/>
    <property type="match status" value="1"/>
</dbReference>
<dbReference type="PROSITE" id="PS51192">
    <property type="entry name" value="HELICASE_ATP_BIND_1"/>
    <property type="match status" value="1"/>
</dbReference>
<dbReference type="Proteomes" id="UP000003861">
    <property type="component" value="Unassembled WGS sequence"/>
</dbReference>
<dbReference type="EC" id="3.6.3.14" evidence="9"/>
<accession>F7PNT5</accession>
<dbReference type="InterPro" id="IPR003583">
    <property type="entry name" value="Hlx-hairpin-Hlx_DNA-bd_motif"/>
</dbReference>
<evidence type="ECO:0000259" key="7">
    <source>
        <dbReference type="PROSITE" id="PS51194"/>
    </source>
</evidence>
<feature type="region of interest" description="Disordered" evidence="5">
    <location>
        <begin position="551"/>
        <end position="616"/>
    </location>
</feature>
<dbReference type="Pfam" id="PF00270">
    <property type="entry name" value="DEAD"/>
    <property type="match status" value="1"/>
</dbReference>
<dbReference type="InterPro" id="IPR014001">
    <property type="entry name" value="Helicase_ATP-bd"/>
</dbReference>
<dbReference type="CDD" id="cd20075">
    <property type="entry name" value="XPF_nuclease_XPF_arch"/>
    <property type="match status" value="1"/>
</dbReference>
<evidence type="ECO:0000313" key="11">
    <source>
        <dbReference type="Proteomes" id="UP000015381"/>
    </source>
</evidence>
<reference evidence="9 10" key="1">
    <citation type="journal article" date="2011" name="J. Bacteriol.">
        <title>Genome sequence of Halorhabdus tiamatea, the first archaeon isolated from a deep-sea anoxic brine lake.</title>
        <authorList>
            <person name="Antunes A."/>
            <person name="Alam I."/>
            <person name="Bajic V.B."/>
            <person name="Stingl U."/>
        </authorList>
    </citation>
    <scope>NUCLEOTIDE SEQUENCE [LARGE SCALE GENOMIC DNA]</scope>
    <source>
        <strain evidence="9 10">SARL4B</strain>
    </source>
</reference>
<feature type="compositionally biased region" description="Acidic residues" evidence="5">
    <location>
        <begin position="551"/>
        <end position="564"/>
    </location>
</feature>
<dbReference type="NCBIfam" id="NF010337">
    <property type="entry name" value="PRK13766.1"/>
    <property type="match status" value="1"/>
</dbReference>
<dbReference type="GO" id="GO:0140097">
    <property type="term" value="F:catalytic activity, acting on DNA"/>
    <property type="evidence" value="ECO:0007669"/>
    <property type="project" value="UniProtKB-ARBA"/>
</dbReference>
<dbReference type="GeneID" id="23799898"/>
<dbReference type="Gene3D" id="3.40.50.300">
    <property type="entry name" value="P-loop containing nucleotide triphosphate hydrolases"/>
    <property type="match status" value="2"/>
</dbReference>
<dbReference type="InterPro" id="IPR011335">
    <property type="entry name" value="Restrct_endonuc-II-like"/>
</dbReference>
<evidence type="ECO:0000259" key="6">
    <source>
        <dbReference type="PROSITE" id="PS51192"/>
    </source>
</evidence>
<dbReference type="InterPro" id="IPR027417">
    <property type="entry name" value="P-loop_NTPase"/>
</dbReference>
<dbReference type="SMART" id="SM00278">
    <property type="entry name" value="HhH1"/>
    <property type="match status" value="2"/>
</dbReference>
<dbReference type="GO" id="GO:0006281">
    <property type="term" value="P:DNA repair"/>
    <property type="evidence" value="ECO:0007669"/>
    <property type="project" value="InterPro"/>
</dbReference>
<dbReference type="Proteomes" id="UP000015381">
    <property type="component" value="Chromosome I"/>
</dbReference>
<protein>
    <submittedName>
        <fullName evidence="9">ATP-dependent RNA helicase protein</fullName>
        <ecNumber evidence="9">3.6.3.14</ecNumber>
    </submittedName>
    <submittedName>
        <fullName evidence="8">ATP-dependent RNA helicase/nuclease Hef</fullName>
    </submittedName>
</protein>
<dbReference type="InterPro" id="IPR006166">
    <property type="entry name" value="ERCC4_domain"/>
</dbReference>
<proteinExistence type="predicted"/>
<dbReference type="InterPro" id="IPR041755">
    <property type="entry name" value="Hef_ID"/>
</dbReference>
<dbReference type="AlphaFoldDB" id="F7PNT5"/>
<evidence type="ECO:0000313" key="8">
    <source>
        <dbReference type="EMBL" id="CCQ33679.1"/>
    </source>
</evidence>
<feature type="domain" description="Helicase ATP-binding" evidence="6">
    <location>
        <begin position="30"/>
        <end position="197"/>
    </location>
</feature>
<evidence type="ECO:0000256" key="2">
    <source>
        <dbReference type="ARBA" id="ARBA00022801"/>
    </source>
</evidence>
<evidence type="ECO:0000256" key="1">
    <source>
        <dbReference type="ARBA" id="ARBA00022741"/>
    </source>
</evidence>
<dbReference type="eggNOG" id="arCOG00872">
    <property type="taxonomic scope" value="Archaea"/>
</dbReference>
<dbReference type="Gene3D" id="1.10.150.20">
    <property type="entry name" value="5' to 3' exonuclease, C-terminal subdomain"/>
    <property type="match status" value="1"/>
</dbReference>
<evidence type="ECO:0000313" key="9">
    <source>
        <dbReference type="EMBL" id="ERJ06756.1"/>
    </source>
</evidence>
<keyword evidence="3 9" id="KW-0347">Helicase</keyword>
<dbReference type="CDD" id="cd12089">
    <property type="entry name" value="Hef_ID"/>
    <property type="match status" value="1"/>
</dbReference>